<dbReference type="InterPro" id="IPR036640">
    <property type="entry name" value="ABC1_TM_sf"/>
</dbReference>
<feature type="transmembrane region" description="Helical" evidence="7">
    <location>
        <begin position="709"/>
        <end position="731"/>
    </location>
</feature>
<keyword evidence="2 7" id="KW-0812">Transmembrane</keyword>
<feature type="signal peptide" evidence="8">
    <location>
        <begin position="1"/>
        <end position="25"/>
    </location>
</feature>
<evidence type="ECO:0000313" key="12">
    <source>
        <dbReference type="Proteomes" id="UP000537718"/>
    </source>
</evidence>
<dbReference type="GO" id="GO:0005886">
    <property type="term" value="C:plasma membrane"/>
    <property type="evidence" value="ECO:0007669"/>
    <property type="project" value="UniProtKB-SubCell"/>
</dbReference>
<keyword evidence="4" id="KW-0067">ATP-binding</keyword>
<comment type="caution">
    <text evidence="11">The sequence shown here is derived from an EMBL/GenBank/DDBJ whole genome shotgun (WGS) entry which is preliminary data.</text>
</comment>
<evidence type="ECO:0000259" key="10">
    <source>
        <dbReference type="PROSITE" id="PS50929"/>
    </source>
</evidence>
<keyword evidence="6 7" id="KW-0472">Membrane</keyword>
<feature type="transmembrane region" description="Helical" evidence="7">
    <location>
        <begin position="602"/>
        <end position="620"/>
    </location>
</feature>
<keyword evidence="3" id="KW-0547">Nucleotide-binding</keyword>
<dbReference type="NCBIfam" id="TIGR01194">
    <property type="entry name" value="cyc_pep_trnsptr"/>
    <property type="match status" value="1"/>
</dbReference>
<dbReference type="Proteomes" id="UP000537718">
    <property type="component" value="Unassembled WGS sequence"/>
</dbReference>
<dbReference type="EMBL" id="JACHCF010000008">
    <property type="protein sequence ID" value="MBB5622462.1"/>
    <property type="molecule type" value="Genomic_DNA"/>
</dbReference>
<dbReference type="GO" id="GO:1904680">
    <property type="term" value="F:peptide transmembrane transporter activity"/>
    <property type="evidence" value="ECO:0007669"/>
    <property type="project" value="InterPro"/>
</dbReference>
<evidence type="ECO:0000256" key="4">
    <source>
        <dbReference type="ARBA" id="ARBA00022840"/>
    </source>
</evidence>
<feature type="transmembrane region" description="Helical" evidence="7">
    <location>
        <begin position="424"/>
        <end position="441"/>
    </location>
</feature>
<feature type="transmembrane region" description="Helical" evidence="7">
    <location>
        <begin position="529"/>
        <end position="546"/>
    </location>
</feature>
<dbReference type="SUPFAM" id="SSF52540">
    <property type="entry name" value="P-loop containing nucleoside triphosphate hydrolases"/>
    <property type="match status" value="1"/>
</dbReference>
<dbReference type="InterPro" id="IPR003439">
    <property type="entry name" value="ABC_transporter-like_ATP-bd"/>
</dbReference>
<feature type="transmembrane region" description="Helical" evidence="7">
    <location>
        <begin position="626"/>
        <end position="645"/>
    </location>
</feature>
<evidence type="ECO:0000259" key="9">
    <source>
        <dbReference type="PROSITE" id="PS50893"/>
    </source>
</evidence>
<evidence type="ECO:0000256" key="6">
    <source>
        <dbReference type="ARBA" id="ARBA00023136"/>
    </source>
</evidence>
<feature type="transmembrane region" description="Helical" evidence="7">
    <location>
        <begin position="737"/>
        <end position="754"/>
    </location>
</feature>
<dbReference type="SUPFAM" id="SSF90123">
    <property type="entry name" value="ABC transporter transmembrane region"/>
    <property type="match status" value="1"/>
</dbReference>
<dbReference type="Gene3D" id="1.20.1560.10">
    <property type="entry name" value="ABC transporter type 1, transmembrane domain"/>
    <property type="match status" value="1"/>
</dbReference>
<dbReference type="PROSITE" id="PS50929">
    <property type="entry name" value="ABC_TM1F"/>
    <property type="match status" value="1"/>
</dbReference>
<evidence type="ECO:0000313" key="11">
    <source>
        <dbReference type="EMBL" id="MBB5622462.1"/>
    </source>
</evidence>
<dbReference type="InterPro" id="IPR050491">
    <property type="entry name" value="AmpC-like"/>
</dbReference>
<dbReference type="SUPFAM" id="SSF56601">
    <property type="entry name" value="beta-lactamase/transpeptidase-like"/>
    <property type="match status" value="1"/>
</dbReference>
<dbReference type="Gene3D" id="3.40.710.10">
    <property type="entry name" value="DD-peptidase/beta-lactamase superfamily"/>
    <property type="match status" value="1"/>
</dbReference>
<accession>A0A7W9DKQ1</accession>
<proteinExistence type="predicted"/>
<feature type="chain" id="PRO_5030669628" evidence="8">
    <location>
        <begin position="26"/>
        <end position="1022"/>
    </location>
</feature>
<dbReference type="SMART" id="SM00382">
    <property type="entry name" value="AAA"/>
    <property type="match status" value="1"/>
</dbReference>
<reference evidence="11 12" key="1">
    <citation type="submission" date="2020-08" db="EMBL/GenBank/DDBJ databases">
        <title>Genomic Encyclopedia of Type Strains, Phase IV (KMG-V): Genome sequencing to study the core and pangenomes of soil and plant-associated prokaryotes.</title>
        <authorList>
            <person name="Whitman W."/>
        </authorList>
    </citation>
    <scope>NUCLEOTIDE SEQUENCE [LARGE SCALE GENOMIC DNA]</scope>
    <source>
        <strain evidence="11 12">MP7CTX6</strain>
    </source>
</reference>
<dbReference type="InterPro" id="IPR011527">
    <property type="entry name" value="ABC1_TM_dom"/>
</dbReference>
<evidence type="ECO:0000256" key="8">
    <source>
        <dbReference type="SAM" id="SignalP"/>
    </source>
</evidence>
<dbReference type="InterPro" id="IPR001466">
    <property type="entry name" value="Beta-lactam-related"/>
</dbReference>
<evidence type="ECO:0000256" key="1">
    <source>
        <dbReference type="ARBA" id="ARBA00004651"/>
    </source>
</evidence>
<dbReference type="PROSITE" id="PS00211">
    <property type="entry name" value="ABC_TRANSPORTER_1"/>
    <property type="match status" value="1"/>
</dbReference>
<dbReference type="PANTHER" id="PTHR46825:SF11">
    <property type="entry name" value="PENICILLIN-BINDING PROTEIN 4"/>
    <property type="match status" value="1"/>
</dbReference>
<protein>
    <submittedName>
        <fullName evidence="11">Cyclic peptide transporter</fullName>
    </submittedName>
</protein>
<evidence type="ECO:0000256" key="7">
    <source>
        <dbReference type="SAM" id="Phobius"/>
    </source>
</evidence>
<gene>
    <name evidence="11" type="ORF">HDE69_003537</name>
</gene>
<dbReference type="GO" id="GO:0015833">
    <property type="term" value="P:peptide transport"/>
    <property type="evidence" value="ECO:0007669"/>
    <property type="project" value="InterPro"/>
</dbReference>
<dbReference type="Pfam" id="PF00664">
    <property type="entry name" value="ABC_membrane"/>
    <property type="match status" value="1"/>
</dbReference>
<dbReference type="GO" id="GO:0140359">
    <property type="term" value="F:ABC-type transporter activity"/>
    <property type="evidence" value="ECO:0007669"/>
    <property type="project" value="InterPro"/>
</dbReference>
<dbReference type="GO" id="GO:0016887">
    <property type="term" value="F:ATP hydrolysis activity"/>
    <property type="evidence" value="ECO:0007669"/>
    <property type="project" value="InterPro"/>
</dbReference>
<feature type="transmembrane region" description="Helical" evidence="7">
    <location>
        <begin position="498"/>
        <end position="517"/>
    </location>
</feature>
<dbReference type="InterPro" id="IPR027417">
    <property type="entry name" value="P-loop_NTPase"/>
</dbReference>
<keyword evidence="5 7" id="KW-1133">Transmembrane helix</keyword>
<evidence type="ECO:0000256" key="5">
    <source>
        <dbReference type="ARBA" id="ARBA00022989"/>
    </source>
</evidence>
<dbReference type="RefSeq" id="WP_183868373.1">
    <property type="nucleotide sequence ID" value="NZ_JACHCF010000008.1"/>
</dbReference>
<dbReference type="PROSITE" id="PS50893">
    <property type="entry name" value="ABC_TRANSPORTER_2"/>
    <property type="match status" value="1"/>
</dbReference>
<sequence>MGNFKVKSIVIAILLSCGIPGYSFAQTKEDKVLINQIDQEVTTLMERGKIPGLSLVILKDGHRIIRNYGYADLEKKIPVTAQTLFQLGSTSKAFTALAVLNLAKTGSLKLDADVADYIPWFKVNYKDKAAKVTIRQLLHHTSGISWQTLSLIPESNTANSLEQTVRKTVDLDLRNLPGKKFEYATINYDILAYVIQTVTHQPFESYLQNQVIGALQLANSSVGTPVDPKLMAKGYKIGFYKARPYTAPVYKGNNAAGYVISNTTDMAKWLEFQLGTTNSELKELANTTHERDQTVPLHGMSSYAMGWEVNLDGKGNIYHEGLNPNYTSYVNLNTAGHTALAILANSNSSFTTLIGENVTRILAGDPVTKDFEKVDKSDQTYAFVTFLLAGYVLLVVAFVGKIGIDAFKQKRKFEGLTREKSAQLFFFVLCLVPIFFALYLVPKALAGFTWESAIVWSPVSFLVMAQLVLGAIAISFFAFFISLLFPEQDKLKNQLPQILVMSILSGLANMLVIVLITSSVDNSQWKYLLFYYALTCCIYILGRRYVQVNLVTISRNVVYELRIRIIDKLFSTNYQNFEKIDRGKIYTALNDNVNTIGESTNMLVMLITSTFTALGTFIYLASIAFWATILTIVLVLCVSLLYYLVSKSTNKYFEEAWTTRNVFMNHINGLMDGFKEISMHRNKKLEYKADVTHTVNEFKEKMTTANVRFINASMVGESLLVVLLGTVVFALPKIFPGIYASTIMSFVIILLYLMKPINELLGSVPAIMQLKIAWNRVQEFLTGIPATLDIYAEPLPLEKVVNSIKLQGVSYQHKNKNEKNSFGVGPIELEVKKGEILFIIGANGSGKTTLAKLLTGLYEPDQGRILINDKPVTGSQLGEYFSTVFSPSYLFEKLYNININDKAADIAKYLKILNLDEKVEISEKGYSTIDLSGGQRKRLALLQCYLEDSPIYLFDEWAADQDPGYRSFFYRILLPDMQKLGKIVIAITHDDHYFDVANDIMKMKQGRLEKYVSENLSAVELV</sequence>
<organism evidence="11 12">
    <name type="scientific">Pedobacter cryoconitis</name>
    <dbReference type="NCBI Taxonomy" id="188932"/>
    <lineage>
        <taxon>Bacteria</taxon>
        <taxon>Pseudomonadati</taxon>
        <taxon>Bacteroidota</taxon>
        <taxon>Sphingobacteriia</taxon>
        <taxon>Sphingobacteriales</taxon>
        <taxon>Sphingobacteriaceae</taxon>
        <taxon>Pedobacter</taxon>
    </lineage>
</organism>
<dbReference type="GO" id="GO:0005524">
    <property type="term" value="F:ATP binding"/>
    <property type="evidence" value="ECO:0007669"/>
    <property type="project" value="UniProtKB-KW"/>
</dbReference>
<keyword evidence="8" id="KW-0732">Signal</keyword>
<dbReference type="InterPro" id="IPR017871">
    <property type="entry name" value="ABC_transporter-like_CS"/>
</dbReference>
<feature type="transmembrane region" description="Helical" evidence="7">
    <location>
        <begin position="381"/>
        <end position="404"/>
    </location>
</feature>
<name>A0A7W9DKQ1_9SPHI</name>
<dbReference type="Pfam" id="PF00144">
    <property type="entry name" value="Beta-lactamase"/>
    <property type="match status" value="1"/>
</dbReference>
<dbReference type="InterPro" id="IPR005898">
    <property type="entry name" value="Cyc_pep_transpt_SyrD/YojI"/>
</dbReference>
<dbReference type="Pfam" id="PF00005">
    <property type="entry name" value="ABC_tran"/>
    <property type="match status" value="1"/>
</dbReference>
<dbReference type="PANTHER" id="PTHR46825">
    <property type="entry name" value="D-ALANYL-D-ALANINE-CARBOXYPEPTIDASE/ENDOPEPTIDASE AMPH"/>
    <property type="match status" value="1"/>
</dbReference>
<evidence type="ECO:0000256" key="2">
    <source>
        <dbReference type="ARBA" id="ARBA00022692"/>
    </source>
</evidence>
<feature type="domain" description="ABC transmembrane type-1" evidence="10">
    <location>
        <begin position="498"/>
        <end position="769"/>
    </location>
</feature>
<feature type="transmembrane region" description="Helical" evidence="7">
    <location>
        <begin position="461"/>
        <end position="486"/>
    </location>
</feature>
<feature type="domain" description="ABC transporter" evidence="9">
    <location>
        <begin position="804"/>
        <end position="1021"/>
    </location>
</feature>
<dbReference type="Gene3D" id="3.40.50.300">
    <property type="entry name" value="P-loop containing nucleotide triphosphate hydrolases"/>
    <property type="match status" value="1"/>
</dbReference>
<dbReference type="AlphaFoldDB" id="A0A7W9DKQ1"/>
<evidence type="ECO:0000256" key="3">
    <source>
        <dbReference type="ARBA" id="ARBA00022741"/>
    </source>
</evidence>
<dbReference type="InterPro" id="IPR003593">
    <property type="entry name" value="AAA+_ATPase"/>
</dbReference>
<comment type="subcellular location">
    <subcellularLocation>
        <location evidence="1">Cell membrane</location>
        <topology evidence="1">Multi-pass membrane protein</topology>
    </subcellularLocation>
</comment>
<dbReference type="InterPro" id="IPR012338">
    <property type="entry name" value="Beta-lactam/transpept-like"/>
</dbReference>